<sequence length="154" mass="18417">MSIAFKWFSKYPEDQMQHFKIVVCGPSIYFHFKFAAELFLQKSIRRAPSARYLIMYIENESSTQVACPERNIQVEESMIQVFCEDFKEFLINRITILESLDMRGLVDERTIYDQIFECMESAFNQRNEKLQVKNVRFDIFDPKQVIELLRFNGK</sequence>
<keyword evidence="1" id="KW-1185">Reference proteome</keyword>
<evidence type="ECO:0000313" key="1">
    <source>
        <dbReference type="Proteomes" id="UP000095282"/>
    </source>
</evidence>
<evidence type="ECO:0000313" key="2">
    <source>
        <dbReference type="WBParaSite" id="Csp11.Scaffold629.g8354.t1"/>
    </source>
</evidence>
<dbReference type="Proteomes" id="UP000095282">
    <property type="component" value="Unplaced"/>
</dbReference>
<name>A0A1I7UDY0_9PELO</name>
<accession>A0A1I7UDY0</accession>
<dbReference type="AlphaFoldDB" id="A0A1I7UDY0"/>
<protein>
    <submittedName>
        <fullName evidence="2">Uncharacterized protein</fullName>
    </submittedName>
</protein>
<reference evidence="2" key="1">
    <citation type="submission" date="2016-11" db="UniProtKB">
        <authorList>
            <consortium name="WormBaseParasite"/>
        </authorList>
    </citation>
    <scope>IDENTIFICATION</scope>
</reference>
<organism evidence="1 2">
    <name type="scientific">Caenorhabditis tropicalis</name>
    <dbReference type="NCBI Taxonomy" id="1561998"/>
    <lineage>
        <taxon>Eukaryota</taxon>
        <taxon>Metazoa</taxon>
        <taxon>Ecdysozoa</taxon>
        <taxon>Nematoda</taxon>
        <taxon>Chromadorea</taxon>
        <taxon>Rhabditida</taxon>
        <taxon>Rhabditina</taxon>
        <taxon>Rhabditomorpha</taxon>
        <taxon>Rhabditoidea</taxon>
        <taxon>Rhabditidae</taxon>
        <taxon>Peloderinae</taxon>
        <taxon>Caenorhabditis</taxon>
    </lineage>
</organism>
<proteinExistence type="predicted"/>
<dbReference type="WBParaSite" id="Csp11.Scaffold629.g8354.t1">
    <property type="protein sequence ID" value="Csp11.Scaffold629.g8354.t1"/>
    <property type="gene ID" value="Csp11.Scaffold629.g8354"/>
</dbReference>